<proteinExistence type="predicted"/>
<reference evidence="1 2" key="1">
    <citation type="submission" date="2019-06" db="EMBL/GenBank/DDBJ databases">
        <authorList>
            <person name="Li M."/>
        </authorList>
    </citation>
    <scope>NUCLEOTIDE SEQUENCE [LARGE SCALE GENOMIC DNA]</scope>
    <source>
        <strain evidence="1 2">BGMRC6574</strain>
    </source>
</reference>
<comment type="caution">
    <text evidence="1">The sequence shown here is derived from an EMBL/GenBank/DDBJ whole genome shotgun (WGS) entry which is preliminary data.</text>
</comment>
<dbReference type="OrthoDB" id="7768569at2"/>
<evidence type="ECO:0000313" key="1">
    <source>
        <dbReference type="EMBL" id="TPW31172.1"/>
    </source>
</evidence>
<organism evidence="1 2">
    <name type="scientific">Pararhizobium mangrovi</name>
    <dbReference type="NCBI Taxonomy" id="2590452"/>
    <lineage>
        <taxon>Bacteria</taxon>
        <taxon>Pseudomonadati</taxon>
        <taxon>Pseudomonadota</taxon>
        <taxon>Alphaproteobacteria</taxon>
        <taxon>Hyphomicrobiales</taxon>
        <taxon>Rhizobiaceae</taxon>
        <taxon>Rhizobium/Agrobacterium group</taxon>
        <taxon>Pararhizobium</taxon>
    </lineage>
</organism>
<name>A0A506U9Q7_9HYPH</name>
<accession>A0A506U9Q7</accession>
<evidence type="ECO:0000313" key="2">
    <source>
        <dbReference type="Proteomes" id="UP000320314"/>
    </source>
</evidence>
<dbReference type="Proteomes" id="UP000320314">
    <property type="component" value="Unassembled WGS sequence"/>
</dbReference>
<dbReference type="EMBL" id="VHLH01000004">
    <property type="protein sequence ID" value="TPW31172.1"/>
    <property type="molecule type" value="Genomic_DNA"/>
</dbReference>
<sequence>MPGFYDAIDGLLDETAKSDRQLVCRPTVEAHFLSSTVRIWGGIGPMITPDGERWHGWNAINDGGDVVSFFQPPKLTDIRDGSSPLYEFTLGYVDEETYHKTRDLEEEVKGRLLVCSSVYLEEGKTRAATPPGDSWRLRMKQSRFSEKITKDEDGGHRRLYSMSVIAKNINEGRSMTQFGIMNDAGQRARSLEMFGVADDAYAQFVVAYINGKHLNISDS</sequence>
<gene>
    <name evidence="1" type="ORF">FJU11_02950</name>
</gene>
<dbReference type="AlphaFoldDB" id="A0A506U9Q7"/>
<keyword evidence="2" id="KW-1185">Reference proteome</keyword>
<dbReference type="RefSeq" id="WP_141165533.1">
    <property type="nucleotide sequence ID" value="NZ_VHLH01000004.1"/>
</dbReference>
<protein>
    <submittedName>
        <fullName evidence="1">Uncharacterized protein</fullName>
    </submittedName>
</protein>